<proteinExistence type="predicted"/>
<dbReference type="EMBL" id="ML122289">
    <property type="protein sequence ID" value="RPD56245.1"/>
    <property type="molecule type" value="Genomic_DNA"/>
</dbReference>
<organism evidence="1 2">
    <name type="scientific">Lentinus tigrinus ALCF2SS1-6</name>
    <dbReference type="NCBI Taxonomy" id="1328759"/>
    <lineage>
        <taxon>Eukaryota</taxon>
        <taxon>Fungi</taxon>
        <taxon>Dikarya</taxon>
        <taxon>Basidiomycota</taxon>
        <taxon>Agaricomycotina</taxon>
        <taxon>Agaricomycetes</taxon>
        <taxon>Polyporales</taxon>
        <taxon>Polyporaceae</taxon>
        <taxon>Lentinus</taxon>
    </lineage>
</organism>
<protein>
    <submittedName>
        <fullName evidence="1">Uncharacterized protein</fullName>
    </submittedName>
</protein>
<dbReference type="Proteomes" id="UP000313359">
    <property type="component" value="Unassembled WGS sequence"/>
</dbReference>
<evidence type="ECO:0000313" key="1">
    <source>
        <dbReference type="EMBL" id="RPD56245.1"/>
    </source>
</evidence>
<keyword evidence="2" id="KW-1185">Reference proteome</keyword>
<evidence type="ECO:0000313" key="2">
    <source>
        <dbReference type="Proteomes" id="UP000313359"/>
    </source>
</evidence>
<gene>
    <name evidence="1" type="ORF">L227DRAFT_282803</name>
</gene>
<accession>A0A5C2RYU1</accession>
<sequence>MHSAGTRGTRAPCRGVVHTLTRQSHSAILEGSPSRFCGGPLACQGELSRCPGPADGRKPLPSPLLSREFAGTRESGIQASLHDSRTSRRYVARPSRLKNRQLDLGVLAAIDAGKIYCLAACRLNTWYSGCSTRHGVQCHGTERRTRLSWNRLT</sequence>
<reference evidence="1" key="1">
    <citation type="journal article" date="2018" name="Genome Biol. Evol.">
        <title>Genomics and development of Lentinus tigrinus, a white-rot wood-decaying mushroom with dimorphic fruiting bodies.</title>
        <authorList>
            <person name="Wu B."/>
            <person name="Xu Z."/>
            <person name="Knudson A."/>
            <person name="Carlson A."/>
            <person name="Chen N."/>
            <person name="Kovaka S."/>
            <person name="LaButti K."/>
            <person name="Lipzen A."/>
            <person name="Pennachio C."/>
            <person name="Riley R."/>
            <person name="Schakwitz W."/>
            <person name="Umezawa K."/>
            <person name="Ohm R.A."/>
            <person name="Grigoriev I.V."/>
            <person name="Nagy L.G."/>
            <person name="Gibbons J."/>
            <person name="Hibbett D."/>
        </authorList>
    </citation>
    <scope>NUCLEOTIDE SEQUENCE [LARGE SCALE GENOMIC DNA]</scope>
    <source>
        <strain evidence="1">ALCF2SS1-6</strain>
    </source>
</reference>
<name>A0A5C2RYU1_9APHY</name>
<dbReference type="AlphaFoldDB" id="A0A5C2RYU1"/>